<evidence type="ECO:0000256" key="12">
    <source>
        <dbReference type="SAM" id="MobiDB-lite"/>
    </source>
</evidence>
<feature type="disulfide bond" evidence="11">
    <location>
        <begin position="298"/>
        <end position="308"/>
    </location>
</feature>
<keyword evidence="8 13" id="KW-0472">Membrane</keyword>
<comment type="caution">
    <text evidence="16">The sequence shown here is derived from an EMBL/GenBank/DDBJ whole genome shotgun (WGS) entry which is preliminary data.</text>
</comment>
<evidence type="ECO:0000256" key="9">
    <source>
        <dbReference type="ARBA" id="ARBA00023157"/>
    </source>
</evidence>
<evidence type="ECO:0000313" key="16">
    <source>
        <dbReference type="EMBL" id="KAG8186520.1"/>
    </source>
</evidence>
<feature type="domain" description="EGF-like" evidence="15">
    <location>
        <begin position="407"/>
        <end position="443"/>
    </location>
</feature>
<dbReference type="CDD" id="cd00054">
    <property type="entry name" value="EGF_CA"/>
    <property type="match status" value="6"/>
</dbReference>
<organism evidence="16 17">
    <name type="scientific">Oedothorax gibbosus</name>
    <dbReference type="NCBI Taxonomy" id="931172"/>
    <lineage>
        <taxon>Eukaryota</taxon>
        <taxon>Metazoa</taxon>
        <taxon>Ecdysozoa</taxon>
        <taxon>Arthropoda</taxon>
        <taxon>Chelicerata</taxon>
        <taxon>Arachnida</taxon>
        <taxon>Araneae</taxon>
        <taxon>Araneomorphae</taxon>
        <taxon>Entelegynae</taxon>
        <taxon>Araneoidea</taxon>
        <taxon>Linyphiidae</taxon>
        <taxon>Erigoninae</taxon>
        <taxon>Oedothorax</taxon>
    </lineage>
</organism>
<proteinExistence type="predicted"/>
<dbReference type="GO" id="GO:0071944">
    <property type="term" value="C:cell periphery"/>
    <property type="evidence" value="ECO:0007669"/>
    <property type="project" value="UniProtKB-ARBA"/>
</dbReference>
<dbReference type="PANTHER" id="PTHR12916">
    <property type="entry name" value="CYTOCHROME C OXIDASE POLYPEPTIDE VIC-2"/>
    <property type="match status" value="1"/>
</dbReference>
<feature type="disulfide bond" evidence="11">
    <location>
        <begin position="183"/>
        <end position="200"/>
    </location>
</feature>
<feature type="disulfide bond" evidence="11">
    <location>
        <begin position="319"/>
        <end position="328"/>
    </location>
</feature>
<dbReference type="InterPro" id="IPR000742">
    <property type="entry name" value="EGF"/>
</dbReference>
<dbReference type="SMART" id="SM00179">
    <property type="entry name" value="EGF_CA"/>
    <property type="match status" value="7"/>
</dbReference>
<feature type="domain" description="EGF-like" evidence="15">
    <location>
        <begin position="213"/>
        <end position="254"/>
    </location>
</feature>
<feature type="region of interest" description="Disordered" evidence="12">
    <location>
        <begin position="541"/>
        <end position="579"/>
    </location>
</feature>
<feature type="domain" description="EGF-like" evidence="15">
    <location>
        <begin position="331"/>
        <end position="367"/>
    </location>
</feature>
<dbReference type="PRINTS" id="PR00010">
    <property type="entry name" value="EGFBLOOD"/>
</dbReference>
<dbReference type="FunFam" id="2.10.25.10:FF:000247">
    <property type="entry name" value="Delta/notch like EGF repeat containing"/>
    <property type="match status" value="1"/>
</dbReference>
<keyword evidence="5" id="KW-0677">Repeat</keyword>
<dbReference type="GO" id="GO:0016020">
    <property type="term" value="C:membrane"/>
    <property type="evidence" value="ECO:0007669"/>
    <property type="project" value="UniProtKB-SubCell"/>
</dbReference>
<feature type="disulfide bond" evidence="11">
    <location>
        <begin position="357"/>
        <end position="366"/>
    </location>
</feature>
<protein>
    <recommendedName>
        <fullName evidence="15">EGF-like domain-containing protein</fullName>
    </recommendedName>
</protein>
<evidence type="ECO:0000256" key="6">
    <source>
        <dbReference type="ARBA" id="ARBA00022837"/>
    </source>
</evidence>
<name>A0AAV6UQK7_9ARAC</name>
<dbReference type="SMART" id="SM00181">
    <property type="entry name" value="EGF"/>
    <property type="match status" value="7"/>
</dbReference>
<evidence type="ECO:0000256" key="11">
    <source>
        <dbReference type="PROSITE-ProRule" id="PRU00076"/>
    </source>
</evidence>
<dbReference type="PANTHER" id="PTHR12916:SF9">
    <property type="entry name" value="NEUROGENIC LOCUS NOTCH HOMOLOG PROTEIN 1-RELATED"/>
    <property type="match status" value="1"/>
</dbReference>
<dbReference type="PROSITE" id="PS01187">
    <property type="entry name" value="EGF_CA"/>
    <property type="match status" value="1"/>
</dbReference>
<dbReference type="Pfam" id="PF00008">
    <property type="entry name" value="EGF"/>
    <property type="match status" value="4"/>
</dbReference>
<evidence type="ECO:0000259" key="15">
    <source>
        <dbReference type="PROSITE" id="PS50026"/>
    </source>
</evidence>
<keyword evidence="7 13" id="KW-1133">Transmembrane helix</keyword>
<evidence type="ECO:0000256" key="13">
    <source>
        <dbReference type="SAM" id="Phobius"/>
    </source>
</evidence>
<dbReference type="PROSITE" id="PS01186">
    <property type="entry name" value="EGF_2"/>
    <property type="match status" value="7"/>
</dbReference>
<feature type="disulfide bond" evidence="11">
    <location>
        <begin position="395"/>
        <end position="404"/>
    </location>
</feature>
<feature type="disulfide bond" evidence="11">
    <location>
        <begin position="433"/>
        <end position="442"/>
    </location>
</feature>
<dbReference type="InterPro" id="IPR001881">
    <property type="entry name" value="EGF-like_Ca-bd_dom"/>
</dbReference>
<reference evidence="16 17" key="1">
    <citation type="journal article" date="2022" name="Nat. Ecol. Evol.">
        <title>A masculinizing supergene underlies an exaggerated male reproductive morph in a spider.</title>
        <authorList>
            <person name="Hendrickx F."/>
            <person name="De Corte Z."/>
            <person name="Sonet G."/>
            <person name="Van Belleghem S.M."/>
            <person name="Kostlbacher S."/>
            <person name="Vangestel C."/>
        </authorList>
    </citation>
    <scope>NUCLEOTIDE SEQUENCE [LARGE SCALE GENOMIC DNA]</scope>
    <source>
        <strain evidence="16">W744_W776</strain>
    </source>
</reference>
<evidence type="ECO:0000256" key="10">
    <source>
        <dbReference type="ARBA" id="ARBA00023180"/>
    </source>
</evidence>
<dbReference type="SUPFAM" id="SSF57184">
    <property type="entry name" value="Growth factor receptor domain"/>
    <property type="match status" value="1"/>
</dbReference>
<evidence type="ECO:0000256" key="7">
    <source>
        <dbReference type="ARBA" id="ARBA00022989"/>
    </source>
</evidence>
<feature type="domain" description="EGF-like" evidence="15">
    <location>
        <begin position="170"/>
        <end position="212"/>
    </location>
</feature>
<feature type="chain" id="PRO_5043832092" description="EGF-like domain-containing protein" evidence="14">
    <location>
        <begin position="24"/>
        <end position="579"/>
    </location>
</feature>
<keyword evidence="17" id="KW-1185">Reference proteome</keyword>
<feature type="domain" description="EGF-like" evidence="15">
    <location>
        <begin position="369"/>
        <end position="405"/>
    </location>
</feature>
<dbReference type="PROSITE" id="PS00022">
    <property type="entry name" value="EGF_1"/>
    <property type="match status" value="7"/>
</dbReference>
<dbReference type="PROSITE" id="PS00010">
    <property type="entry name" value="ASX_HYDROXYL"/>
    <property type="match status" value="3"/>
</dbReference>
<dbReference type="InterPro" id="IPR013032">
    <property type="entry name" value="EGF-like_CS"/>
</dbReference>
<feature type="signal peptide" evidence="14">
    <location>
        <begin position="1"/>
        <end position="23"/>
    </location>
</feature>
<feature type="transmembrane region" description="Helical" evidence="13">
    <location>
        <begin position="490"/>
        <end position="515"/>
    </location>
</feature>
<evidence type="ECO:0000256" key="1">
    <source>
        <dbReference type="ARBA" id="ARBA00004167"/>
    </source>
</evidence>
<keyword evidence="6" id="KW-0106">Calcium</keyword>
<evidence type="ECO:0000256" key="4">
    <source>
        <dbReference type="ARBA" id="ARBA00022729"/>
    </source>
</evidence>
<dbReference type="FunFam" id="2.10.25.10:FF:000472">
    <property type="entry name" value="Uncharacterized protein, isoform A"/>
    <property type="match status" value="2"/>
</dbReference>
<dbReference type="Pfam" id="PF12661">
    <property type="entry name" value="hEGF"/>
    <property type="match status" value="2"/>
</dbReference>
<sequence length="579" mass="63455">MEVVRRVRIWILLCVGLVILTDASDSLPACSRDANSSRVEWRMQKQRTQIYLNSSNTACFSGVKCVNLTENNKEVATTVSLVVQKGDEIEILIDTDEMDTNVTNQINIISKTESSLKCDLEKQNILMSSQMKNFSLEEELLKPGELNLFVQLVQNGVDCDLLWSLKIKVQEHECLKNKDQNLCSGKGFCDNFSNTGSFSCRCCVGFVGKYCEERDGCYGNPCQHGGFCVDIAEGLEGTTFQCLCPHGYRGRSCEGEVSLCDRRPCLNNGTCTGNQTTFSCDCPKGFAGSTCETNVNECLSNPCVHGVCEDGFGGYKCYCLPGYGGDHCEFEYDECDSSPCINGGACEDLVAGYRCHCGPGYEGRRCQIKVDLCKPNPCPSPAQCVDRGNNYSCICHPGYNGPGCTQHYDPCYPNPCQNGGSCWPSLDSYFCSCNPGFTGDLCEEAMVAAQPLPRTLEDPGEPEEGHGTSPGLHQHQPSDQDEPVDRWHNLYLVGTMLCLAGSLIALVAVACHCKFNKTYQRFTRKIGRSCSDLKQQKLEDPGKFSLNLRGNGSEGPPKELPYEASSVDMGDSLDAPLIC</sequence>
<accession>A0AAV6UQK7</accession>
<dbReference type="PROSITE" id="PS50026">
    <property type="entry name" value="EGF_3"/>
    <property type="match status" value="7"/>
</dbReference>
<dbReference type="GO" id="GO:0007399">
    <property type="term" value="P:nervous system development"/>
    <property type="evidence" value="ECO:0007669"/>
    <property type="project" value="UniProtKB-ARBA"/>
</dbReference>
<dbReference type="FunFam" id="2.10.25.10:FF:000279">
    <property type="entry name" value="Neurogenic locus notch 1"/>
    <property type="match status" value="1"/>
</dbReference>
<dbReference type="GO" id="GO:0005112">
    <property type="term" value="F:Notch binding"/>
    <property type="evidence" value="ECO:0007669"/>
    <property type="project" value="TreeGrafter"/>
</dbReference>
<dbReference type="InterPro" id="IPR009030">
    <property type="entry name" value="Growth_fac_rcpt_cys_sf"/>
</dbReference>
<feature type="disulfide bond" evidence="11">
    <location>
        <begin position="282"/>
        <end position="291"/>
    </location>
</feature>
<dbReference type="InterPro" id="IPR000152">
    <property type="entry name" value="EGF-type_Asp/Asn_hydroxyl_site"/>
</dbReference>
<evidence type="ECO:0000256" key="14">
    <source>
        <dbReference type="SAM" id="SignalP"/>
    </source>
</evidence>
<feature type="disulfide bond" evidence="11">
    <location>
        <begin position="202"/>
        <end position="211"/>
    </location>
</feature>
<keyword evidence="4 14" id="KW-0732">Signal</keyword>
<feature type="disulfide bond" evidence="11">
    <location>
        <begin position="244"/>
        <end position="253"/>
    </location>
</feature>
<evidence type="ECO:0000256" key="2">
    <source>
        <dbReference type="ARBA" id="ARBA00022536"/>
    </source>
</evidence>
<dbReference type="InterPro" id="IPR018097">
    <property type="entry name" value="EGF_Ca-bd_CS"/>
</dbReference>
<dbReference type="GO" id="GO:0120025">
    <property type="term" value="C:plasma membrane bounded cell projection"/>
    <property type="evidence" value="ECO:0007669"/>
    <property type="project" value="UniProtKB-ARBA"/>
</dbReference>
<feature type="domain" description="EGF-like" evidence="15">
    <location>
        <begin position="256"/>
        <end position="292"/>
    </location>
</feature>
<feature type="region of interest" description="Disordered" evidence="12">
    <location>
        <begin position="454"/>
        <end position="481"/>
    </location>
</feature>
<keyword evidence="10" id="KW-0325">Glycoprotein</keyword>
<gene>
    <name evidence="16" type="ORF">JTE90_023948</name>
</gene>
<evidence type="ECO:0000256" key="8">
    <source>
        <dbReference type="ARBA" id="ARBA00023136"/>
    </source>
</evidence>
<keyword evidence="3 13" id="KW-0812">Transmembrane</keyword>
<evidence type="ECO:0000313" key="17">
    <source>
        <dbReference type="Proteomes" id="UP000827092"/>
    </source>
</evidence>
<dbReference type="AlphaFoldDB" id="A0AAV6UQK7"/>
<evidence type="ECO:0000256" key="3">
    <source>
        <dbReference type="ARBA" id="ARBA00022692"/>
    </source>
</evidence>
<dbReference type="Proteomes" id="UP000827092">
    <property type="component" value="Unassembled WGS sequence"/>
</dbReference>
<dbReference type="EMBL" id="JAFNEN010000298">
    <property type="protein sequence ID" value="KAG8186520.1"/>
    <property type="molecule type" value="Genomic_DNA"/>
</dbReference>
<dbReference type="Gene3D" id="2.10.25.10">
    <property type="entry name" value="Laminin"/>
    <property type="match status" value="6"/>
</dbReference>
<feature type="domain" description="EGF-like" evidence="15">
    <location>
        <begin position="294"/>
        <end position="329"/>
    </location>
</feature>
<keyword evidence="9 11" id="KW-1015">Disulfide bond</keyword>
<dbReference type="GO" id="GO:0007219">
    <property type="term" value="P:Notch signaling pathway"/>
    <property type="evidence" value="ECO:0007669"/>
    <property type="project" value="TreeGrafter"/>
</dbReference>
<keyword evidence="2 11" id="KW-0245">EGF-like domain</keyword>
<comment type="caution">
    <text evidence="11">Lacks conserved residue(s) required for the propagation of feature annotation.</text>
</comment>
<dbReference type="SUPFAM" id="SSF57196">
    <property type="entry name" value="EGF/Laminin"/>
    <property type="match status" value="3"/>
</dbReference>
<evidence type="ECO:0000256" key="5">
    <source>
        <dbReference type="ARBA" id="ARBA00022737"/>
    </source>
</evidence>
<comment type="subcellular location">
    <subcellularLocation>
        <location evidence="1">Membrane</location>
        <topology evidence="1">Single-pass membrane protein</topology>
    </subcellularLocation>
</comment>
<dbReference type="GO" id="GO:0005509">
    <property type="term" value="F:calcium ion binding"/>
    <property type="evidence" value="ECO:0007669"/>
    <property type="project" value="InterPro"/>
</dbReference>